<feature type="compositionally biased region" description="Polar residues" evidence="1">
    <location>
        <begin position="116"/>
        <end position="126"/>
    </location>
</feature>
<sequence>MDIHTEAVQLHATCPSAESEVERDPFEEAVVQYQGGLGPIDTVYKLGMPVFSRLARSAAYRMGIPEETDEIAQDLGYMFLTQIVHTYDPEQSIYPYLRTFAGNLARTLSRKKRDTPNATDLLSGTDSEGEPSEPSKDYGLLVAGLDGREADDAMESVIAKIDKDAALKKIGEKLYSSSSTTKVGGMKKGAISRQGLPDVGFFVEKAKGPACRNPTAKALSVSDAKTPSQAAQRRNKVDGTRANLTPDQQELRAIRIELQMSQPDFADAININVPRLSSYEYGRTAGVPTTIMEAARELKRSMSKDREGVKSVYEGKTMAEIVDTWSRQLAQSMALEGLLPSDEEFVTDALIARTLGVTETTVRRWRNEEARPTLQTIIRHNETISFLVTTRKLRAEKKRSAK</sequence>
<dbReference type="GO" id="GO:0003700">
    <property type="term" value="F:DNA-binding transcription factor activity"/>
    <property type="evidence" value="ECO:0007669"/>
    <property type="project" value="InterPro"/>
</dbReference>
<dbReference type="SUPFAM" id="SSF88946">
    <property type="entry name" value="Sigma2 domain of RNA polymerase sigma factors"/>
    <property type="match status" value="1"/>
</dbReference>
<accession>A0A5C7T9I6</accession>
<dbReference type="RefSeq" id="WP_276656308.1">
    <property type="nucleotide sequence ID" value="NZ_SSFD01000012.1"/>
</dbReference>
<proteinExistence type="predicted"/>
<dbReference type="GO" id="GO:0003677">
    <property type="term" value="F:DNA binding"/>
    <property type="evidence" value="ECO:0007669"/>
    <property type="project" value="InterPro"/>
</dbReference>
<dbReference type="InterPro" id="IPR013325">
    <property type="entry name" value="RNA_pol_sigma_r2"/>
</dbReference>
<dbReference type="PROSITE" id="PS50943">
    <property type="entry name" value="HTH_CROC1"/>
    <property type="match status" value="1"/>
</dbReference>
<dbReference type="SMART" id="SM00530">
    <property type="entry name" value="HTH_XRE"/>
    <property type="match status" value="1"/>
</dbReference>
<dbReference type="CDD" id="cd00093">
    <property type="entry name" value="HTH_XRE"/>
    <property type="match status" value="1"/>
</dbReference>
<reference evidence="3 4" key="1">
    <citation type="submission" date="2018-09" db="EMBL/GenBank/DDBJ databases">
        <title>Metagenome Assembled Genomes from an Advanced Water Purification Facility.</title>
        <authorList>
            <person name="Stamps B.W."/>
            <person name="Spear J.R."/>
        </authorList>
    </citation>
    <scope>NUCLEOTIDE SEQUENCE [LARGE SCALE GENOMIC DNA]</scope>
    <source>
        <strain evidence="3">Bin_27_1</strain>
    </source>
</reference>
<dbReference type="InterPro" id="IPR001387">
    <property type="entry name" value="Cro/C1-type_HTH"/>
</dbReference>
<feature type="compositionally biased region" description="Polar residues" evidence="1">
    <location>
        <begin position="223"/>
        <end position="232"/>
    </location>
</feature>
<dbReference type="Proteomes" id="UP000321192">
    <property type="component" value="Unassembled WGS sequence"/>
</dbReference>
<comment type="caution">
    <text evidence="3">The sequence shown here is derived from an EMBL/GenBank/DDBJ whole genome shotgun (WGS) entry which is preliminary data.</text>
</comment>
<dbReference type="EMBL" id="SSFD01000012">
    <property type="protein sequence ID" value="TXH92300.1"/>
    <property type="molecule type" value="Genomic_DNA"/>
</dbReference>
<organism evidence="3 4">
    <name type="scientific">Thauera aminoaromatica</name>
    <dbReference type="NCBI Taxonomy" id="164330"/>
    <lineage>
        <taxon>Bacteria</taxon>
        <taxon>Pseudomonadati</taxon>
        <taxon>Pseudomonadota</taxon>
        <taxon>Betaproteobacteria</taxon>
        <taxon>Rhodocyclales</taxon>
        <taxon>Zoogloeaceae</taxon>
        <taxon>Thauera</taxon>
    </lineage>
</organism>
<evidence type="ECO:0000256" key="1">
    <source>
        <dbReference type="SAM" id="MobiDB-lite"/>
    </source>
</evidence>
<dbReference type="AlphaFoldDB" id="A0A5C7T9I6"/>
<dbReference type="GO" id="GO:0006352">
    <property type="term" value="P:DNA-templated transcription initiation"/>
    <property type="evidence" value="ECO:0007669"/>
    <property type="project" value="InterPro"/>
</dbReference>
<gene>
    <name evidence="3" type="ORF">E6Q80_00745</name>
</gene>
<dbReference type="Gene3D" id="1.10.260.40">
    <property type="entry name" value="lambda repressor-like DNA-binding domains"/>
    <property type="match status" value="1"/>
</dbReference>
<evidence type="ECO:0000313" key="3">
    <source>
        <dbReference type="EMBL" id="TXH92300.1"/>
    </source>
</evidence>
<dbReference type="SUPFAM" id="SSF47413">
    <property type="entry name" value="lambda repressor-like DNA-binding domains"/>
    <property type="match status" value="1"/>
</dbReference>
<feature type="region of interest" description="Disordered" evidence="1">
    <location>
        <begin position="111"/>
        <end position="137"/>
    </location>
</feature>
<feature type="region of interest" description="Disordered" evidence="1">
    <location>
        <begin position="212"/>
        <end position="242"/>
    </location>
</feature>
<evidence type="ECO:0000313" key="4">
    <source>
        <dbReference type="Proteomes" id="UP000321192"/>
    </source>
</evidence>
<protein>
    <recommendedName>
        <fullName evidence="2">HTH cro/C1-type domain-containing protein</fullName>
    </recommendedName>
</protein>
<name>A0A5C7T9I6_THASP</name>
<feature type="domain" description="HTH cro/C1-type" evidence="2">
    <location>
        <begin position="251"/>
        <end position="306"/>
    </location>
</feature>
<dbReference type="InterPro" id="IPR010982">
    <property type="entry name" value="Lambda_DNA-bd_dom_sf"/>
</dbReference>
<evidence type="ECO:0000259" key="2">
    <source>
        <dbReference type="PROSITE" id="PS50943"/>
    </source>
</evidence>